<name>A0A6S6S009_9BACT</name>
<gene>
    <name evidence="1" type="ORF">HELGO_WM31167</name>
</gene>
<sequence>MRYSVTNRKKIALKVRIRFKSASLEFSIYLKDSAFFEPRTRS</sequence>
<organism evidence="1">
    <name type="scientific">uncultured Aureispira sp</name>
    <dbReference type="NCBI Taxonomy" id="1331704"/>
    <lineage>
        <taxon>Bacteria</taxon>
        <taxon>Pseudomonadati</taxon>
        <taxon>Bacteroidota</taxon>
        <taxon>Saprospiria</taxon>
        <taxon>Saprospirales</taxon>
        <taxon>Saprospiraceae</taxon>
        <taxon>Aureispira</taxon>
        <taxon>environmental samples</taxon>
    </lineage>
</organism>
<dbReference type="EMBL" id="CACVAQ010000067">
    <property type="protein sequence ID" value="CAA6801701.1"/>
    <property type="molecule type" value="Genomic_DNA"/>
</dbReference>
<accession>A0A6S6S009</accession>
<protein>
    <submittedName>
        <fullName evidence="1">Uncharacterized protein</fullName>
    </submittedName>
</protein>
<evidence type="ECO:0000313" key="1">
    <source>
        <dbReference type="EMBL" id="CAA6801701.1"/>
    </source>
</evidence>
<proteinExistence type="predicted"/>
<reference evidence="1" key="1">
    <citation type="submission" date="2020-01" db="EMBL/GenBank/DDBJ databases">
        <authorList>
            <person name="Meier V. D."/>
            <person name="Meier V D."/>
        </authorList>
    </citation>
    <scope>NUCLEOTIDE SEQUENCE</scope>
    <source>
        <strain evidence="1">HLG_WM_MAG_10</strain>
    </source>
</reference>
<dbReference type="AlphaFoldDB" id="A0A6S6S009"/>